<keyword evidence="8" id="KW-0436">Ligase</keyword>
<evidence type="ECO:0000313" key="14">
    <source>
        <dbReference type="Proteomes" id="UP000214975"/>
    </source>
</evidence>
<dbReference type="Pfam" id="PF01225">
    <property type="entry name" value="Mur_ligase"/>
    <property type="match status" value="1"/>
</dbReference>
<evidence type="ECO:0000259" key="12">
    <source>
        <dbReference type="Pfam" id="PF08245"/>
    </source>
</evidence>
<dbReference type="SUPFAM" id="SSF53244">
    <property type="entry name" value="MurD-like peptide ligases, peptide-binding domain"/>
    <property type="match status" value="1"/>
</dbReference>
<dbReference type="InterPro" id="IPR000713">
    <property type="entry name" value="Mur_ligase_N"/>
</dbReference>
<evidence type="ECO:0000313" key="13">
    <source>
        <dbReference type="EMBL" id="AST58720.1"/>
    </source>
</evidence>
<dbReference type="Gene3D" id="3.40.1390.10">
    <property type="entry name" value="MurE/MurF, N-terminal domain"/>
    <property type="match status" value="1"/>
</dbReference>
<dbReference type="UniPathway" id="UPA00219"/>
<keyword evidence="8" id="KW-0067">ATP-binding</keyword>
<dbReference type="InterPro" id="IPR004101">
    <property type="entry name" value="Mur_ligase_C"/>
</dbReference>
<dbReference type="GO" id="GO:0005737">
    <property type="term" value="C:cytoplasm"/>
    <property type="evidence" value="ECO:0007669"/>
    <property type="project" value="UniProtKB-SubCell"/>
</dbReference>
<dbReference type="EC" id="6.3.2.13" evidence="8"/>
<comment type="pathway">
    <text evidence="1 8 9">Cell wall biogenesis; peptidoglycan biosynthesis.</text>
</comment>
<dbReference type="SUPFAM" id="SSF53623">
    <property type="entry name" value="MurD-like peptide ligases, catalytic domain"/>
    <property type="match status" value="1"/>
</dbReference>
<dbReference type="AlphaFoldDB" id="A0A223I1Y8"/>
<sequence length="484" mass="53919">MRLADVLKDIEYTIVKGNVDVDIRGICYDSRNSKDGSMFVAIKGFKSDGADYIGDAIERGAVAVLVDGEISIDKDITLIKVQNTRKSLAKIASNYYGDPSKQLFLIGVTGTNGKTSVTYMIKSILESQNNKVGLIGTIQNMIGDKVYPTERTTPESLDLQRYLRLMVDEGVKYVVMEVSSHSLALNRVDECDFDIAVFTNLTQDHLDFHKTMDDYANAKAKLFRMAKTACVINIDDDYSSLIIENSNAKVVTYGIKDYAYIMAKDIKNDIKGAKYTVQIEDIKSDIALKIPGLFSVYNSLAAISVAFILGIPLQSVKMALKDVKIKGRFEVLDIDAPYNVVIDYAHTPDGLENLMKAFGEYDTGRKILLFGCGGDRDKGKRPKMGEVAGKYADFVIITSDNPRSEDPMQIISEIEMGIKNTKCPYKIIENRKEAIKYALSIAKDNDIVILAGKGHETYQVLKDRVIDFDEREIVKEILNGDEKN</sequence>
<feature type="binding site" evidence="8">
    <location>
        <begin position="400"/>
        <end position="403"/>
    </location>
    <ligand>
        <name>meso-2,6-diaminopimelate</name>
        <dbReference type="ChEBI" id="CHEBI:57791"/>
    </ligand>
</feature>
<protein>
    <recommendedName>
        <fullName evidence="8">UDP-N-acetylmuramoyl-L-alanyl-D-glutamate--2,6-diaminopimelate ligase</fullName>
        <ecNumber evidence="8">6.3.2.13</ecNumber>
    </recommendedName>
    <alternativeName>
        <fullName evidence="8">Meso-A2pm-adding enzyme</fullName>
    </alternativeName>
    <alternativeName>
        <fullName evidence="8">Meso-diaminopimelate-adding enzyme</fullName>
    </alternativeName>
    <alternativeName>
        <fullName evidence="8">UDP-MurNAc-L-Ala-D-Glu:meso-diaminopimelate ligase</fullName>
    </alternativeName>
    <alternativeName>
        <fullName evidence="8">UDP-MurNAc-tripeptide synthetase</fullName>
    </alternativeName>
    <alternativeName>
        <fullName evidence="8">UDP-N-acetylmuramyl-tripeptide synthetase</fullName>
    </alternativeName>
</protein>
<evidence type="ECO:0000259" key="11">
    <source>
        <dbReference type="Pfam" id="PF02875"/>
    </source>
</evidence>
<feature type="modified residue" description="N6-carboxylysine" evidence="8">
    <location>
        <position position="219"/>
    </location>
</feature>
<dbReference type="SUPFAM" id="SSF63418">
    <property type="entry name" value="MurE/MurF N-terminal domain"/>
    <property type="match status" value="1"/>
</dbReference>
<evidence type="ECO:0000256" key="8">
    <source>
        <dbReference type="HAMAP-Rule" id="MF_00208"/>
    </source>
</evidence>
<feature type="domain" description="Mur ligase N-terminal catalytic" evidence="10">
    <location>
        <begin position="23"/>
        <end position="96"/>
    </location>
</feature>
<evidence type="ECO:0000256" key="2">
    <source>
        <dbReference type="ARBA" id="ARBA00005898"/>
    </source>
</evidence>
<comment type="cofactor">
    <cofactor evidence="8">
        <name>Mg(2+)</name>
        <dbReference type="ChEBI" id="CHEBI:18420"/>
    </cofactor>
</comment>
<comment type="subcellular location">
    <subcellularLocation>
        <location evidence="8 9">Cytoplasm</location>
    </subcellularLocation>
</comment>
<evidence type="ECO:0000256" key="1">
    <source>
        <dbReference type="ARBA" id="ARBA00004752"/>
    </source>
</evidence>
<evidence type="ECO:0000256" key="6">
    <source>
        <dbReference type="ARBA" id="ARBA00023306"/>
    </source>
</evidence>
<dbReference type="Gene3D" id="3.90.190.20">
    <property type="entry name" value="Mur ligase, C-terminal domain"/>
    <property type="match status" value="1"/>
</dbReference>
<feature type="binding site" evidence="8">
    <location>
        <position position="376"/>
    </location>
    <ligand>
        <name>meso-2,6-diaminopimelate</name>
        <dbReference type="ChEBI" id="CHEBI:57791"/>
    </ligand>
</feature>
<feature type="domain" description="Mur ligase central" evidence="12">
    <location>
        <begin position="108"/>
        <end position="306"/>
    </location>
</feature>
<evidence type="ECO:0000256" key="5">
    <source>
        <dbReference type="ARBA" id="ARBA00022984"/>
    </source>
</evidence>
<dbReference type="InterPro" id="IPR036565">
    <property type="entry name" value="Mur-like_cat_sf"/>
</dbReference>
<accession>A0A223I1Y8</accession>
<dbReference type="Gene3D" id="3.40.1190.10">
    <property type="entry name" value="Mur-like, catalytic domain"/>
    <property type="match status" value="1"/>
</dbReference>
<feature type="binding site" evidence="8">
    <location>
        <position position="30"/>
    </location>
    <ligand>
        <name>UDP-N-acetyl-alpha-D-muramoyl-L-alanyl-D-glutamate</name>
        <dbReference type="ChEBI" id="CHEBI:83900"/>
    </ligand>
</feature>
<dbReference type="NCBIfam" id="NF001124">
    <property type="entry name" value="PRK00139.1-2"/>
    <property type="match status" value="1"/>
</dbReference>
<dbReference type="InterPro" id="IPR035911">
    <property type="entry name" value="MurE/MurF_N"/>
</dbReference>
<feature type="binding site" evidence="8">
    <location>
        <begin position="110"/>
        <end position="116"/>
    </location>
    <ligand>
        <name>ATP</name>
        <dbReference type="ChEBI" id="CHEBI:30616"/>
    </ligand>
</feature>
<dbReference type="EMBL" id="CP016893">
    <property type="protein sequence ID" value="AST58720.1"/>
    <property type="molecule type" value="Genomic_DNA"/>
</dbReference>
<keyword evidence="8" id="KW-0460">Magnesium</keyword>
<dbReference type="InterPro" id="IPR036615">
    <property type="entry name" value="Mur_ligase_C_dom_sf"/>
</dbReference>
<feature type="binding site" evidence="8">
    <location>
        <position position="187"/>
    </location>
    <ligand>
        <name>UDP-N-acetyl-alpha-D-muramoyl-L-alanyl-D-glutamate</name>
        <dbReference type="ChEBI" id="CHEBI:83900"/>
    </ligand>
</feature>
<keyword evidence="8" id="KW-0963">Cytoplasm</keyword>
<comment type="function">
    <text evidence="8">Catalyzes the addition of meso-diaminopimelic acid to the nucleotide precursor UDP-N-acetylmuramoyl-L-alanyl-D-glutamate (UMAG) in the biosynthesis of bacterial cell-wall peptidoglycan.</text>
</comment>
<keyword evidence="3 8" id="KW-0132">Cell division</keyword>
<reference evidence="13 14" key="1">
    <citation type="submission" date="2016-08" db="EMBL/GenBank/DDBJ databases">
        <title>A novel genetic cassette of butanologenic Thermoanaerobacterium thermosaccharolyticum that directly convert cellulose to butanol.</title>
        <authorList>
            <person name="Li T."/>
            <person name="He J."/>
        </authorList>
    </citation>
    <scope>NUCLEOTIDE SEQUENCE [LARGE SCALE GENOMIC DNA]</scope>
    <source>
        <strain evidence="13 14">TG57</strain>
    </source>
</reference>
<comment type="PTM">
    <text evidence="8">Carboxylation is probably crucial for Mg(2+) binding and, consequently, for the gamma-phosphate positioning of ATP.</text>
</comment>
<organism evidence="13 14">
    <name type="scientific">Thermoanaerobacterium thermosaccharolyticum</name>
    <name type="common">Clostridium thermosaccharolyticum</name>
    <dbReference type="NCBI Taxonomy" id="1517"/>
    <lineage>
        <taxon>Bacteria</taxon>
        <taxon>Bacillati</taxon>
        <taxon>Bacillota</taxon>
        <taxon>Clostridia</taxon>
        <taxon>Thermoanaerobacterales</taxon>
        <taxon>Thermoanaerobacteraceae</taxon>
        <taxon>Thermoanaerobacterium</taxon>
    </lineage>
</organism>
<keyword evidence="6 8" id="KW-0131">Cell cycle</keyword>
<dbReference type="Proteomes" id="UP000214975">
    <property type="component" value="Chromosome"/>
</dbReference>
<comment type="similarity">
    <text evidence="2 8">Belongs to the MurCDEF family. MurE subfamily.</text>
</comment>
<comment type="caution">
    <text evidence="8">Lacks conserved residue(s) required for the propagation of feature annotation.</text>
</comment>
<proteinExistence type="inferred from homology"/>
<feature type="binding site" evidence="8">
    <location>
        <position position="456"/>
    </location>
    <ligand>
        <name>meso-2,6-diaminopimelate</name>
        <dbReference type="ChEBI" id="CHEBI:57791"/>
    </ligand>
</feature>
<comment type="catalytic activity">
    <reaction evidence="8">
        <text>UDP-N-acetyl-alpha-D-muramoyl-L-alanyl-D-glutamate + meso-2,6-diaminopimelate + ATP = UDP-N-acetyl-alpha-D-muramoyl-L-alanyl-gamma-D-glutamyl-meso-2,6-diaminopimelate + ADP + phosphate + H(+)</text>
        <dbReference type="Rhea" id="RHEA:23676"/>
        <dbReference type="ChEBI" id="CHEBI:15378"/>
        <dbReference type="ChEBI" id="CHEBI:30616"/>
        <dbReference type="ChEBI" id="CHEBI:43474"/>
        <dbReference type="ChEBI" id="CHEBI:57791"/>
        <dbReference type="ChEBI" id="CHEBI:83900"/>
        <dbReference type="ChEBI" id="CHEBI:83905"/>
        <dbReference type="ChEBI" id="CHEBI:456216"/>
        <dbReference type="EC" id="6.3.2.13"/>
    </reaction>
</comment>
<dbReference type="Pfam" id="PF08245">
    <property type="entry name" value="Mur_ligase_M"/>
    <property type="match status" value="1"/>
</dbReference>
<evidence type="ECO:0000256" key="3">
    <source>
        <dbReference type="ARBA" id="ARBA00022618"/>
    </source>
</evidence>
<keyword evidence="8" id="KW-0547">Nucleotide-binding</keyword>
<gene>
    <name evidence="8" type="primary">murE</name>
    <name evidence="13" type="ORF">Thert_02917</name>
</gene>
<feature type="short sequence motif" description="Meso-diaminopimelate recognition motif" evidence="8">
    <location>
        <begin position="400"/>
        <end position="403"/>
    </location>
</feature>
<dbReference type="RefSeq" id="WP_094397877.1">
    <property type="nucleotide sequence ID" value="NZ_CP016893.1"/>
</dbReference>
<feature type="binding site" evidence="8">
    <location>
        <position position="452"/>
    </location>
    <ligand>
        <name>meso-2,6-diaminopimelate</name>
        <dbReference type="ChEBI" id="CHEBI:57791"/>
    </ligand>
</feature>
<keyword evidence="4 8" id="KW-0133">Cell shape</keyword>
<dbReference type="PANTHER" id="PTHR23135:SF4">
    <property type="entry name" value="UDP-N-ACETYLMURAMOYL-L-ALANYL-D-GLUTAMATE--2,6-DIAMINOPIMELATE LIGASE MURE HOMOLOG, CHLOROPLASTIC"/>
    <property type="match status" value="1"/>
</dbReference>
<dbReference type="PANTHER" id="PTHR23135">
    <property type="entry name" value="MUR LIGASE FAMILY MEMBER"/>
    <property type="match status" value="1"/>
</dbReference>
<dbReference type="GO" id="GO:0009252">
    <property type="term" value="P:peptidoglycan biosynthetic process"/>
    <property type="evidence" value="ECO:0007669"/>
    <property type="project" value="UniProtKB-UniRule"/>
</dbReference>
<dbReference type="HAMAP" id="MF_00208">
    <property type="entry name" value="MurE"/>
    <property type="match status" value="1"/>
</dbReference>
<evidence type="ECO:0000256" key="7">
    <source>
        <dbReference type="ARBA" id="ARBA00023316"/>
    </source>
</evidence>
<dbReference type="GO" id="GO:0008765">
    <property type="term" value="F:UDP-N-acetylmuramoylalanyl-D-glutamate-2,6-diaminopimelate ligase activity"/>
    <property type="evidence" value="ECO:0007669"/>
    <property type="project" value="UniProtKB-UniRule"/>
</dbReference>
<dbReference type="InterPro" id="IPR005761">
    <property type="entry name" value="UDP-N-AcMur-Glu-dNH2Pim_ligase"/>
</dbReference>
<evidence type="ECO:0000256" key="4">
    <source>
        <dbReference type="ARBA" id="ARBA00022960"/>
    </source>
</evidence>
<feature type="binding site" evidence="8">
    <location>
        <begin position="152"/>
        <end position="153"/>
    </location>
    <ligand>
        <name>UDP-N-acetyl-alpha-D-muramoyl-L-alanyl-D-glutamate</name>
        <dbReference type="ChEBI" id="CHEBI:83900"/>
    </ligand>
</feature>
<dbReference type="GO" id="GO:0051301">
    <property type="term" value="P:cell division"/>
    <property type="evidence" value="ECO:0007669"/>
    <property type="project" value="UniProtKB-KW"/>
</dbReference>
<feature type="domain" description="Mur ligase C-terminal" evidence="11">
    <location>
        <begin position="327"/>
        <end position="454"/>
    </location>
</feature>
<dbReference type="GO" id="GO:0071555">
    <property type="term" value="P:cell wall organization"/>
    <property type="evidence" value="ECO:0007669"/>
    <property type="project" value="UniProtKB-KW"/>
</dbReference>
<dbReference type="NCBIfam" id="NF001126">
    <property type="entry name" value="PRK00139.1-4"/>
    <property type="match status" value="1"/>
</dbReference>
<dbReference type="GO" id="GO:0005524">
    <property type="term" value="F:ATP binding"/>
    <property type="evidence" value="ECO:0007669"/>
    <property type="project" value="UniProtKB-UniRule"/>
</dbReference>
<dbReference type="GO" id="GO:0008360">
    <property type="term" value="P:regulation of cell shape"/>
    <property type="evidence" value="ECO:0007669"/>
    <property type="project" value="UniProtKB-KW"/>
</dbReference>
<name>A0A223I1Y8_THETR</name>
<dbReference type="InterPro" id="IPR013221">
    <property type="entry name" value="Mur_ligase_cen"/>
</dbReference>
<evidence type="ECO:0000256" key="9">
    <source>
        <dbReference type="RuleBase" id="RU004135"/>
    </source>
</evidence>
<dbReference type="Pfam" id="PF02875">
    <property type="entry name" value="Mur_ligase_C"/>
    <property type="match status" value="1"/>
</dbReference>
<dbReference type="GO" id="GO:0000287">
    <property type="term" value="F:magnesium ion binding"/>
    <property type="evidence" value="ECO:0007669"/>
    <property type="project" value="UniProtKB-UniRule"/>
</dbReference>
<dbReference type="NCBIfam" id="TIGR01085">
    <property type="entry name" value="murE"/>
    <property type="match status" value="1"/>
</dbReference>
<keyword evidence="5 8" id="KW-0573">Peptidoglycan synthesis</keyword>
<evidence type="ECO:0000259" key="10">
    <source>
        <dbReference type="Pfam" id="PF01225"/>
    </source>
</evidence>
<feature type="binding site" evidence="8">
    <location>
        <position position="179"/>
    </location>
    <ligand>
        <name>UDP-N-acetyl-alpha-D-muramoyl-L-alanyl-D-glutamate</name>
        <dbReference type="ChEBI" id="CHEBI:83900"/>
    </ligand>
</feature>
<keyword evidence="7 8" id="KW-0961">Cell wall biogenesis/degradation</keyword>